<proteinExistence type="predicted"/>
<sequence length="171" mass="19206">MMNGYSKIATTSTHKSRSIDFSEFFSFSAQTPRRRNNTTHLPPTPIRTTTLDQPPANHNYSPPQTQRQDEKGERFGIILGRSCSVSASSSSSSPASGFQATMKRAFSVRRSSSVTDRYCRIHDQSMSIAPDELDEDDHINIDDDDATKNKTNRRRGTRGKILKACKRMFGL</sequence>
<feature type="region of interest" description="Disordered" evidence="1">
    <location>
        <begin position="30"/>
        <end position="70"/>
    </location>
</feature>
<evidence type="ECO:0000313" key="2">
    <source>
        <dbReference type="EMBL" id="GAU24411.1"/>
    </source>
</evidence>
<evidence type="ECO:0000313" key="3">
    <source>
        <dbReference type="Proteomes" id="UP000242715"/>
    </source>
</evidence>
<organism evidence="2 3">
    <name type="scientific">Trifolium subterraneum</name>
    <name type="common">Subterranean clover</name>
    <dbReference type="NCBI Taxonomy" id="3900"/>
    <lineage>
        <taxon>Eukaryota</taxon>
        <taxon>Viridiplantae</taxon>
        <taxon>Streptophyta</taxon>
        <taxon>Embryophyta</taxon>
        <taxon>Tracheophyta</taxon>
        <taxon>Spermatophyta</taxon>
        <taxon>Magnoliopsida</taxon>
        <taxon>eudicotyledons</taxon>
        <taxon>Gunneridae</taxon>
        <taxon>Pentapetalae</taxon>
        <taxon>rosids</taxon>
        <taxon>fabids</taxon>
        <taxon>Fabales</taxon>
        <taxon>Fabaceae</taxon>
        <taxon>Papilionoideae</taxon>
        <taxon>50 kb inversion clade</taxon>
        <taxon>NPAAA clade</taxon>
        <taxon>Hologalegina</taxon>
        <taxon>IRL clade</taxon>
        <taxon>Trifolieae</taxon>
        <taxon>Trifolium</taxon>
    </lineage>
</organism>
<name>A0A2Z6LXU3_TRISU</name>
<protein>
    <submittedName>
        <fullName evidence="2">Uncharacterized protein</fullName>
    </submittedName>
</protein>
<accession>A0A2Z6LXU3</accession>
<gene>
    <name evidence="2" type="ORF">TSUD_391200</name>
</gene>
<dbReference type="AlphaFoldDB" id="A0A2Z6LXU3"/>
<feature type="compositionally biased region" description="Polar residues" evidence="1">
    <location>
        <begin position="38"/>
        <end position="66"/>
    </location>
</feature>
<evidence type="ECO:0000256" key="1">
    <source>
        <dbReference type="SAM" id="MobiDB-lite"/>
    </source>
</evidence>
<dbReference type="EMBL" id="DF973288">
    <property type="protein sequence ID" value="GAU24411.1"/>
    <property type="molecule type" value="Genomic_DNA"/>
</dbReference>
<reference evidence="3" key="1">
    <citation type="journal article" date="2017" name="Front. Plant Sci.">
        <title>Climate Clever Clovers: New Paradigm to Reduce the Environmental Footprint of Ruminants by Breeding Low Methanogenic Forages Utilizing Haplotype Variation.</title>
        <authorList>
            <person name="Kaur P."/>
            <person name="Appels R."/>
            <person name="Bayer P.E."/>
            <person name="Keeble-Gagnere G."/>
            <person name="Wang J."/>
            <person name="Hirakawa H."/>
            <person name="Shirasawa K."/>
            <person name="Vercoe P."/>
            <person name="Stefanova K."/>
            <person name="Durmic Z."/>
            <person name="Nichols P."/>
            <person name="Revell C."/>
            <person name="Isobe S.N."/>
            <person name="Edwards D."/>
            <person name="Erskine W."/>
        </authorList>
    </citation>
    <scope>NUCLEOTIDE SEQUENCE [LARGE SCALE GENOMIC DNA]</scope>
    <source>
        <strain evidence="3">cv. Daliak</strain>
    </source>
</reference>
<dbReference type="PANTHER" id="PTHR38386">
    <property type="entry name" value="OS05G0426900 PROTEIN"/>
    <property type="match status" value="1"/>
</dbReference>
<dbReference type="Proteomes" id="UP000242715">
    <property type="component" value="Unassembled WGS sequence"/>
</dbReference>
<dbReference type="OrthoDB" id="1931397at2759"/>
<dbReference type="PANTHER" id="PTHR38386:SF7">
    <property type="entry name" value="TOPOISOMERASE 1-ASSOCIATED FACTOR 1"/>
    <property type="match status" value="1"/>
</dbReference>
<keyword evidence="3" id="KW-1185">Reference proteome</keyword>